<dbReference type="PROSITE" id="PS51635">
    <property type="entry name" value="PNPLA"/>
    <property type="match status" value="1"/>
</dbReference>
<evidence type="ECO:0000256" key="3">
    <source>
        <dbReference type="ARBA" id="ARBA00023098"/>
    </source>
</evidence>
<feature type="domain" description="PNPLA" evidence="5">
    <location>
        <begin position="10"/>
        <end position="178"/>
    </location>
</feature>
<dbReference type="Pfam" id="PF19890">
    <property type="entry name" value="DUF6363"/>
    <property type="match status" value="1"/>
</dbReference>
<evidence type="ECO:0000313" key="7">
    <source>
        <dbReference type="Proteomes" id="UP000231134"/>
    </source>
</evidence>
<dbReference type="RefSeq" id="WP_100426339.1">
    <property type="nucleotide sequence ID" value="NZ_PGEX01000001.1"/>
</dbReference>
<dbReference type="Proteomes" id="UP000231134">
    <property type="component" value="Unassembled WGS sequence"/>
</dbReference>
<proteinExistence type="predicted"/>
<dbReference type="PANTHER" id="PTHR14226">
    <property type="entry name" value="NEUROPATHY TARGET ESTERASE/SWISS CHEESE D.MELANOGASTER"/>
    <property type="match status" value="1"/>
</dbReference>
<evidence type="ECO:0000313" key="6">
    <source>
        <dbReference type="EMBL" id="PJJ42481.1"/>
    </source>
</evidence>
<evidence type="ECO:0000256" key="1">
    <source>
        <dbReference type="ARBA" id="ARBA00022801"/>
    </source>
</evidence>
<keyword evidence="3 4" id="KW-0443">Lipid metabolism</keyword>
<dbReference type="OrthoDB" id="9802424at2"/>
<accession>A0A2M9A9R4</accession>
<evidence type="ECO:0000256" key="4">
    <source>
        <dbReference type="PROSITE-ProRule" id="PRU01161"/>
    </source>
</evidence>
<dbReference type="GO" id="GO:0016787">
    <property type="term" value="F:hydrolase activity"/>
    <property type="evidence" value="ECO:0007669"/>
    <property type="project" value="UniProtKB-UniRule"/>
</dbReference>
<feature type="short sequence motif" description="GXGXXG" evidence="4">
    <location>
        <begin position="14"/>
        <end position="19"/>
    </location>
</feature>
<feature type="active site" description="Proton acceptor" evidence="4">
    <location>
        <position position="165"/>
    </location>
</feature>
<feature type="short sequence motif" description="DGA/G" evidence="4">
    <location>
        <begin position="165"/>
        <end position="167"/>
    </location>
</feature>
<dbReference type="InterPro" id="IPR016035">
    <property type="entry name" value="Acyl_Trfase/lysoPLipase"/>
</dbReference>
<dbReference type="InterPro" id="IPR037483">
    <property type="entry name" value="YjjU-like"/>
</dbReference>
<sequence>MQIPSKKLGLVLEGGGMRGVYTAGVIDFLLEQNFLVDGVVGVSAGAVQAVNYVANQPKRGFRVIATYANDKRYMSFRSLLLTGDLFNKKFCYETIPNELDPFDYAAFEASPIKCYATVTNVMTGEAENLLLKDMTTSEGMDKLRASGSLPLVSRLVNIDGIPHLDGGVADSIPYKAFQRMGYEKCIVVLTRAKGYRKDPNALMPLIRVKYRKYPKFVEACANRYRVYNQTLEELEEADARGEVFVIRPQKTVKVARLEKDVNKLNVLYEEGFEEAKAMFDDLKKFIAKE</sequence>
<dbReference type="Pfam" id="PF01734">
    <property type="entry name" value="Patatin"/>
    <property type="match status" value="1"/>
</dbReference>
<keyword evidence="2 4" id="KW-0442">Lipid degradation</keyword>
<comment type="caution">
    <text evidence="6">The sequence shown here is derived from an EMBL/GenBank/DDBJ whole genome shotgun (WGS) entry which is preliminary data.</text>
</comment>
<dbReference type="Gene3D" id="3.40.1090.10">
    <property type="entry name" value="Cytosolic phospholipase A2 catalytic domain"/>
    <property type="match status" value="2"/>
</dbReference>
<feature type="short sequence motif" description="GXSXG" evidence="4">
    <location>
        <begin position="41"/>
        <end position="45"/>
    </location>
</feature>
<dbReference type="GO" id="GO:0016042">
    <property type="term" value="P:lipid catabolic process"/>
    <property type="evidence" value="ECO:0007669"/>
    <property type="project" value="UniProtKB-UniRule"/>
</dbReference>
<dbReference type="InterPro" id="IPR045943">
    <property type="entry name" value="DUF6363"/>
</dbReference>
<feature type="active site" description="Nucleophile" evidence="4">
    <location>
        <position position="43"/>
    </location>
</feature>
<reference evidence="6 7" key="1">
    <citation type="submission" date="2017-11" db="EMBL/GenBank/DDBJ databases">
        <title>Animal gut microbial communities from fecal samples from Wisconsin, USA.</title>
        <authorList>
            <person name="Neumann A."/>
        </authorList>
    </citation>
    <scope>NUCLEOTIDE SEQUENCE [LARGE SCALE GENOMIC DNA]</scope>
    <source>
        <strain evidence="6 7">UWS3</strain>
    </source>
</reference>
<dbReference type="EMBL" id="PGEX01000001">
    <property type="protein sequence ID" value="PJJ42481.1"/>
    <property type="molecule type" value="Genomic_DNA"/>
</dbReference>
<dbReference type="InterPro" id="IPR050301">
    <property type="entry name" value="NTE"/>
</dbReference>
<gene>
    <name evidence="6" type="ORF">BGX16_2512</name>
</gene>
<keyword evidence="7" id="KW-1185">Reference proteome</keyword>
<evidence type="ECO:0000256" key="2">
    <source>
        <dbReference type="ARBA" id="ARBA00022963"/>
    </source>
</evidence>
<name>A0A2M9A9R4_9BACT</name>
<evidence type="ECO:0000259" key="5">
    <source>
        <dbReference type="PROSITE" id="PS51635"/>
    </source>
</evidence>
<dbReference type="CDD" id="cd07208">
    <property type="entry name" value="Pat_hypo_Ecoli_yjju_like"/>
    <property type="match status" value="1"/>
</dbReference>
<protein>
    <submittedName>
        <fullName evidence="6">Putative patatin/cPLA2 family phospholipase</fullName>
    </submittedName>
</protein>
<dbReference type="InterPro" id="IPR002641">
    <property type="entry name" value="PNPLA_dom"/>
</dbReference>
<dbReference type="AlphaFoldDB" id="A0A2M9A9R4"/>
<dbReference type="PANTHER" id="PTHR14226:SF25">
    <property type="entry name" value="PHOSPHOESTERASE"/>
    <property type="match status" value="1"/>
</dbReference>
<organism evidence="6 7">
    <name type="scientific">Hallerella succinigenes</name>
    <dbReference type="NCBI Taxonomy" id="1896222"/>
    <lineage>
        <taxon>Bacteria</taxon>
        <taxon>Pseudomonadati</taxon>
        <taxon>Fibrobacterota</taxon>
        <taxon>Fibrobacteria</taxon>
        <taxon>Fibrobacterales</taxon>
        <taxon>Fibrobacteraceae</taxon>
        <taxon>Hallerella</taxon>
    </lineage>
</organism>
<dbReference type="SUPFAM" id="SSF52151">
    <property type="entry name" value="FabD/lysophospholipase-like"/>
    <property type="match status" value="1"/>
</dbReference>
<keyword evidence="1 4" id="KW-0378">Hydrolase</keyword>